<evidence type="ECO:0000313" key="2">
    <source>
        <dbReference type="Proteomes" id="UP000466692"/>
    </source>
</evidence>
<protein>
    <submittedName>
        <fullName evidence="1">Uncharacterized protein</fullName>
    </submittedName>
</protein>
<keyword evidence="2" id="KW-1185">Reference proteome</keyword>
<dbReference type="Proteomes" id="UP000466692">
    <property type="component" value="Unassembled WGS sequence"/>
</dbReference>
<dbReference type="EMBL" id="WMEU01000003">
    <property type="protein sequence ID" value="MYL53746.1"/>
    <property type="molecule type" value="Genomic_DNA"/>
</dbReference>
<evidence type="ECO:0000313" key="1">
    <source>
        <dbReference type="EMBL" id="MYL53746.1"/>
    </source>
</evidence>
<proteinExistence type="predicted"/>
<organism evidence="1 2">
    <name type="scientific">Pontibacillus yanchengensis</name>
    <dbReference type="NCBI Taxonomy" id="462910"/>
    <lineage>
        <taxon>Bacteria</taxon>
        <taxon>Bacillati</taxon>
        <taxon>Bacillota</taxon>
        <taxon>Bacilli</taxon>
        <taxon>Bacillales</taxon>
        <taxon>Bacillaceae</taxon>
        <taxon>Pontibacillus</taxon>
    </lineage>
</organism>
<accession>A0ACC7VHV2</accession>
<gene>
    <name evidence="1" type="ORF">GLW08_10400</name>
</gene>
<comment type="caution">
    <text evidence="1">The sequence shown here is derived from an EMBL/GenBank/DDBJ whole genome shotgun (WGS) entry which is preliminary data.</text>
</comment>
<sequence length="461" mass="54054">MKKAIAYYRKSIKPKGDTTEEESIRYQRESIQSYAKAHNIEIIREYNDIGFTGRNVNRPELQIMLNDLKEEKVEIDELLMYSTNRFGRDLLNNINTMIEILEQVEVVNFVSENLRSDSEYFKTLFLILTASAQDEVERIKKRFASAREGKVIYKKEFLGSNLPLGYVKDKRTGKLVAAKSENTADLEIIEEYTFLQYIYIAYAMGMGQREIANNLNNKRTSTPRKKKWNNKSVAYILGNPIYTGVLTGTLESEFNYFVEDANVEPIVDPLMFDFIQYKLSMSKQGRKPRAKYHLPEFIVCENCVVPMVVDQESLICNKCGHVASVREVESEIKRLLIGFLRNNKLPKDELPDMKMLEQQLRFKKEKIEKAIYELKERQDLIESSYSDELAKKDMIDINTSQQNKLKIDHQYTYELLHFIEAHKGKLEMGNFEEYPLIMRVPFITFVNKQEVRFLFHKSLFK</sequence>
<name>A0ACC7VHV2_9BACI</name>
<reference evidence="1" key="1">
    <citation type="submission" date="2019-11" db="EMBL/GenBank/DDBJ databases">
        <title>Genome sequences of 17 halophilic strains isolated from different environments.</title>
        <authorList>
            <person name="Furrow R.E."/>
        </authorList>
    </citation>
    <scope>NUCLEOTIDE SEQUENCE</scope>
    <source>
        <strain evidence="1">22510_22_Filter</strain>
    </source>
</reference>